<keyword evidence="2" id="KW-1185">Reference proteome</keyword>
<proteinExistence type="predicted"/>
<sequence>MSEYLHHLCETLYDEMTIKSTKLAQDPLWNSLTTSPTPILQLNPQPDSLFLASLLREYPSLHGGVYGQAQIIEKVRPSFTSHGRFADLSHRVTAENVVIGDLMKGVPVGVYVVVGAGGQGVE</sequence>
<dbReference type="OrthoDB" id="1606438at2759"/>
<organism evidence="1 2">
    <name type="scientific">Aspergillus wentii DTO 134E9</name>
    <dbReference type="NCBI Taxonomy" id="1073089"/>
    <lineage>
        <taxon>Eukaryota</taxon>
        <taxon>Fungi</taxon>
        <taxon>Dikarya</taxon>
        <taxon>Ascomycota</taxon>
        <taxon>Pezizomycotina</taxon>
        <taxon>Eurotiomycetes</taxon>
        <taxon>Eurotiomycetidae</taxon>
        <taxon>Eurotiales</taxon>
        <taxon>Aspergillaceae</taxon>
        <taxon>Aspergillus</taxon>
        <taxon>Aspergillus subgen. Cremei</taxon>
    </lineage>
</organism>
<dbReference type="AlphaFoldDB" id="A0A1L9RTI5"/>
<evidence type="ECO:0000313" key="2">
    <source>
        <dbReference type="Proteomes" id="UP000184383"/>
    </source>
</evidence>
<protein>
    <submittedName>
        <fullName evidence="1">Uncharacterized protein</fullName>
    </submittedName>
</protein>
<name>A0A1L9RTI5_ASPWE</name>
<accession>A0A1L9RTI5</accession>
<dbReference type="RefSeq" id="XP_040691793.1">
    <property type="nucleotide sequence ID" value="XM_040834281.1"/>
</dbReference>
<dbReference type="GeneID" id="63750129"/>
<dbReference type="VEuPathDB" id="FungiDB:ASPWEDRAFT_35683"/>
<gene>
    <name evidence="1" type="ORF">ASPWEDRAFT_35683</name>
</gene>
<dbReference type="EMBL" id="KV878210">
    <property type="protein sequence ID" value="OJJ38117.1"/>
    <property type="molecule type" value="Genomic_DNA"/>
</dbReference>
<reference evidence="2" key="1">
    <citation type="journal article" date="2017" name="Genome Biol.">
        <title>Comparative genomics reveals high biological diversity and specific adaptations in the industrially and medically important fungal genus Aspergillus.</title>
        <authorList>
            <person name="de Vries R.P."/>
            <person name="Riley R."/>
            <person name="Wiebenga A."/>
            <person name="Aguilar-Osorio G."/>
            <person name="Amillis S."/>
            <person name="Uchima C.A."/>
            <person name="Anderluh G."/>
            <person name="Asadollahi M."/>
            <person name="Askin M."/>
            <person name="Barry K."/>
            <person name="Battaglia E."/>
            <person name="Bayram O."/>
            <person name="Benocci T."/>
            <person name="Braus-Stromeyer S.A."/>
            <person name="Caldana C."/>
            <person name="Canovas D."/>
            <person name="Cerqueira G.C."/>
            <person name="Chen F."/>
            <person name="Chen W."/>
            <person name="Choi C."/>
            <person name="Clum A."/>
            <person name="Dos Santos R.A."/>
            <person name="Damasio A.R."/>
            <person name="Diallinas G."/>
            <person name="Emri T."/>
            <person name="Fekete E."/>
            <person name="Flipphi M."/>
            <person name="Freyberg S."/>
            <person name="Gallo A."/>
            <person name="Gournas C."/>
            <person name="Habgood R."/>
            <person name="Hainaut M."/>
            <person name="Harispe M.L."/>
            <person name="Henrissat B."/>
            <person name="Hilden K.S."/>
            <person name="Hope R."/>
            <person name="Hossain A."/>
            <person name="Karabika E."/>
            <person name="Karaffa L."/>
            <person name="Karanyi Z."/>
            <person name="Krasevec N."/>
            <person name="Kuo A."/>
            <person name="Kusch H."/>
            <person name="LaButti K."/>
            <person name="Lagendijk E.L."/>
            <person name="Lapidus A."/>
            <person name="Levasseur A."/>
            <person name="Lindquist E."/>
            <person name="Lipzen A."/>
            <person name="Logrieco A.F."/>
            <person name="MacCabe A."/>
            <person name="Maekelae M.R."/>
            <person name="Malavazi I."/>
            <person name="Melin P."/>
            <person name="Meyer V."/>
            <person name="Mielnichuk N."/>
            <person name="Miskei M."/>
            <person name="Molnar A.P."/>
            <person name="Mule G."/>
            <person name="Ngan C.Y."/>
            <person name="Orejas M."/>
            <person name="Orosz E."/>
            <person name="Ouedraogo J.P."/>
            <person name="Overkamp K.M."/>
            <person name="Park H.-S."/>
            <person name="Perrone G."/>
            <person name="Piumi F."/>
            <person name="Punt P.J."/>
            <person name="Ram A.F."/>
            <person name="Ramon A."/>
            <person name="Rauscher S."/>
            <person name="Record E."/>
            <person name="Riano-Pachon D.M."/>
            <person name="Robert V."/>
            <person name="Roehrig J."/>
            <person name="Ruller R."/>
            <person name="Salamov A."/>
            <person name="Salih N.S."/>
            <person name="Samson R.A."/>
            <person name="Sandor E."/>
            <person name="Sanguinetti M."/>
            <person name="Schuetze T."/>
            <person name="Sepcic K."/>
            <person name="Shelest E."/>
            <person name="Sherlock G."/>
            <person name="Sophianopoulou V."/>
            <person name="Squina F.M."/>
            <person name="Sun H."/>
            <person name="Susca A."/>
            <person name="Todd R.B."/>
            <person name="Tsang A."/>
            <person name="Unkles S.E."/>
            <person name="van de Wiele N."/>
            <person name="van Rossen-Uffink D."/>
            <person name="Oliveira J.V."/>
            <person name="Vesth T.C."/>
            <person name="Visser J."/>
            <person name="Yu J.-H."/>
            <person name="Zhou M."/>
            <person name="Andersen M.R."/>
            <person name="Archer D.B."/>
            <person name="Baker S.E."/>
            <person name="Benoit I."/>
            <person name="Brakhage A.A."/>
            <person name="Braus G.H."/>
            <person name="Fischer R."/>
            <person name="Frisvad J.C."/>
            <person name="Goldman G.H."/>
            <person name="Houbraken J."/>
            <person name="Oakley B."/>
            <person name="Pocsi I."/>
            <person name="Scazzocchio C."/>
            <person name="Seiboth B."/>
            <person name="vanKuyk P.A."/>
            <person name="Wortman J."/>
            <person name="Dyer P.S."/>
            <person name="Grigoriev I.V."/>
        </authorList>
    </citation>
    <scope>NUCLEOTIDE SEQUENCE [LARGE SCALE GENOMIC DNA]</scope>
    <source>
        <strain evidence="2">DTO 134E9</strain>
    </source>
</reference>
<dbReference type="Proteomes" id="UP000184383">
    <property type="component" value="Unassembled WGS sequence"/>
</dbReference>
<evidence type="ECO:0000313" key="1">
    <source>
        <dbReference type="EMBL" id="OJJ38117.1"/>
    </source>
</evidence>